<evidence type="ECO:0000313" key="2">
    <source>
        <dbReference type="Proteomes" id="UP000600600"/>
    </source>
</evidence>
<dbReference type="RefSeq" id="WP_186966534.1">
    <property type="nucleotide sequence ID" value="NZ_JACOOE010000001.1"/>
</dbReference>
<reference evidence="1 2" key="1">
    <citation type="submission" date="2020-08" db="EMBL/GenBank/DDBJ databases">
        <title>Genome public.</title>
        <authorList>
            <person name="Liu C."/>
            <person name="Sun Q."/>
        </authorList>
    </citation>
    <scope>NUCLEOTIDE SEQUENCE [LARGE SCALE GENOMIC DNA]</scope>
    <source>
        <strain evidence="1 2">M27</strain>
    </source>
</reference>
<sequence length="538" mass="60865">MKQILKYTKFISGAFLTGSLLFTSCTDQFEKWNINPNEVTPEQMTYDNLNTGAYFTQMVKGVFIVGKSADGVGLGGRYQITEMLTGDIFASYIANINTYSYTTYHNDHYALYRDWYNAPFNDAYTNVMQPWKSIVEKTDESSPARAMATIVKVLGMSRITDMYGPIPYSKFGTSIQVPYDSQKDVYYQFFDELEDAIKVLTEYSNANSANYMEQYDYIYSGNVAKWIKFANTLRLRLAMRISFVDKTKATEEATAAIGHSYGLMTSTSDSAILHQMTSFTFTNPLWEVSESFHDMRMGATMDCYLNGYNDPRLSRYFRPTVKDGGYHGVRNGLTGISKDAYKEAASGLNFDENSNMQWMDAAEAYFLLAEAKLRLGLGSETVQTYYEEGIRTSFSSKGATGADAYIADKDSRPLETYTDPTTNRGTSVSSSLSQRGIAWEEDVSEEIKLERIMIQKWLALYPDGQEAWSEMRRTGYPGFVRISSYNYTNEVKSNELISRLKFPTTEYSDNSQNTQAAVSLLGGGGDIAGTRLWWDVRR</sequence>
<proteinExistence type="predicted"/>
<protein>
    <submittedName>
        <fullName evidence="1">SusD/RagB family nutrient-binding outer membrane lipoprotein</fullName>
    </submittedName>
</protein>
<keyword evidence="1" id="KW-0449">Lipoprotein</keyword>
<dbReference type="SUPFAM" id="SSF48452">
    <property type="entry name" value="TPR-like"/>
    <property type="match status" value="1"/>
</dbReference>
<evidence type="ECO:0000313" key="1">
    <source>
        <dbReference type="EMBL" id="MBC5603903.1"/>
    </source>
</evidence>
<name>A0ABR7C863_9BACE</name>
<dbReference type="InterPro" id="IPR011990">
    <property type="entry name" value="TPR-like_helical_dom_sf"/>
</dbReference>
<comment type="caution">
    <text evidence="1">The sequence shown here is derived from an EMBL/GenBank/DDBJ whole genome shotgun (WGS) entry which is preliminary data.</text>
</comment>
<organism evidence="1 2">
    <name type="scientific">Bacteroides difficilis</name>
    <dbReference type="NCBI Taxonomy" id="2763021"/>
    <lineage>
        <taxon>Bacteria</taxon>
        <taxon>Pseudomonadati</taxon>
        <taxon>Bacteroidota</taxon>
        <taxon>Bacteroidia</taxon>
        <taxon>Bacteroidales</taxon>
        <taxon>Bacteroidaceae</taxon>
        <taxon>Bacteroides</taxon>
    </lineage>
</organism>
<accession>A0ABR7C863</accession>
<dbReference type="PROSITE" id="PS51257">
    <property type="entry name" value="PROKAR_LIPOPROTEIN"/>
    <property type="match status" value="1"/>
</dbReference>
<dbReference type="Gene3D" id="1.25.40.390">
    <property type="match status" value="1"/>
</dbReference>
<dbReference type="InterPro" id="IPR024302">
    <property type="entry name" value="SusD-like"/>
</dbReference>
<dbReference type="Proteomes" id="UP000600600">
    <property type="component" value="Unassembled WGS sequence"/>
</dbReference>
<gene>
    <name evidence="1" type="ORF">H8S67_04360</name>
</gene>
<dbReference type="CDD" id="cd08977">
    <property type="entry name" value="SusD"/>
    <property type="match status" value="1"/>
</dbReference>
<keyword evidence="2" id="KW-1185">Reference proteome</keyword>
<dbReference type="Pfam" id="PF12741">
    <property type="entry name" value="SusD-like"/>
    <property type="match status" value="1"/>
</dbReference>
<dbReference type="EMBL" id="JACOOE010000001">
    <property type="protein sequence ID" value="MBC5603903.1"/>
    <property type="molecule type" value="Genomic_DNA"/>
</dbReference>